<reference evidence="1" key="2">
    <citation type="submission" date="2022-12" db="EMBL/GenBank/DDBJ databases">
        <authorList>
            <person name="Sun Q."/>
            <person name="Kim S."/>
        </authorList>
    </citation>
    <scope>NUCLEOTIDE SEQUENCE</scope>
    <source>
        <strain evidence="1">KCTC 12344</strain>
    </source>
</reference>
<proteinExistence type="predicted"/>
<accession>A0AA88C9Y4</accession>
<dbReference type="EMBL" id="BMWW01000008">
    <property type="protein sequence ID" value="GGZ03037.1"/>
    <property type="molecule type" value="Genomic_DNA"/>
</dbReference>
<organism evidence="1 2">
    <name type="scientific">Pseudoduganella plicata</name>
    <dbReference type="NCBI Taxonomy" id="321984"/>
    <lineage>
        <taxon>Bacteria</taxon>
        <taxon>Pseudomonadati</taxon>
        <taxon>Pseudomonadota</taxon>
        <taxon>Betaproteobacteria</taxon>
        <taxon>Burkholderiales</taxon>
        <taxon>Oxalobacteraceae</taxon>
        <taxon>Telluria group</taxon>
        <taxon>Pseudoduganella</taxon>
    </lineage>
</organism>
<evidence type="ECO:0000313" key="1">
    <source>
        <dbReference type="EMBL" id="GGZ03037.1"/>
    </source>
</evidence>
<dbReference type="AlphaFoldDB" id="A0AA88C9Y4"/>
<sequence length="130" mass="14338">MTVIVPDPDVVRRRCKAAEWGGRVRTFLPSGEVIVEEAHRAVSVEYVQATLDSLRGTVGAAAWWSRATWLATLNALAVPLPILGMYCRDLHLARPFADVLKRRRQSGKRSLISSAASIFWISSSTNCGSR</sequence>
<gene>
    <name evidence="1" type="ORF">GCM10007388_40850</name>
</gene>
<protein>
    <submittedName>
        <fullName evidence="1">Uncharacterized protein</fullName>
    </submittedName>
</protein>
<reference evidence="1" key="1">
    <citation type="journal article" date="2014" name="Int. J. Syst. Evol. Microbiol.">
        <title>Complete genome sequence of Corynebacterium casei LMG S-19264T (=DSM 44701T), isolated from a smear-ripened cheese.</title>
        <authorList>
            <consortium name="US DOE Joint Genome Institute (JGI-PGF)"/>
            <person name="Walter F."/>
            <person name="Albersmeier A."/>
            <person name="Kalinowski J."/>
            <person name="Ruckert C."/>
        </authorList>
    </citation>
    <scope>NUCLEOTIDE SEQUENCE</scope>
    <source>
        <strain evidence="1">KCTC 12344</strain>
    </source>
</reference>
<name>A0AA88C9Y4_9BURK</name>
<dbReference type="Proteomes" id="UP000619512">
    <property type="component" value="Unassembled WGS sequence"/>
</dbReference>
<evidence type="ECO:0000313" key="2">
    <source>
        <dbReference type="Proteomes" id="UP000619512"/>
    </source>
</evidence>
<comment type="caution">
    <text evidence="1">The sequence shown here is derived from an EMBL/GenBank/DDBJ whole genome shotgun (WGS) entry which is preliminary data.</text>
</comment>